<dbReference type="OrthoDB" id="529831at2"/>
<dbReference type="Pfam" id="PF00959">
    <property type="entry name" value="Phage_lysozyme"/>
    <property type="match status" value="1"/>
</dbReference>
<dbReference type="AlphaFoldDB" id="A0A225DKR8"/>
<dbReference type="GO" id="GO:0009253">
    <property type="term" value="P:peptidoglycan catabolic process"/>
    <property type="evidence" value="ECO:0007669"/>
    <property type="project" value="InterPro"/>
</dbReference>
<evidence type="ECO:0000256" key="2">
    <source>
        <dbReference type="ARBA" id="ARBA00022529"/>
    </source>
</evidence>
<sequence>MKTSPAGIAFIQSFEKLCLQRYQDSVGLWTIGYGHRIQPGEAYQLISPEQAGAIFLQDLSVAERAINQAVEVLLSQNEYDACASLAFNVGAGNFARSTLVKLLNSGNTALAAQQFLRWDFAGGKESPGLWGRRVAEKVMFEDGVYTNHT</sequence>
<dbReference type="PANTHER" id="PTHR38107:SF3">
    <property type="entry name" value="LYSOZYME RRRD-RELATED"/>
    <property type="match status" value="1"/>
</dbReference>
<comment type="caution">
    <text evidence="8">The sequence shown here is derived from an EMBL/GenBank/DDBJ whole genome shotgun (WGS) entry which is preliminary data.</text>
</comment>
<dbReference type="InterPro" id="IPR023346">
    <property type="entry name" value="Lysozyme-like_dom_sf"/>
</dbReference>
<dbReference type="GO" id="GO:0031640">
    <property type="term" value="P:killing of cells of another organism"/>
    <property type="evidence" value="ECO:0007669"/>
    <property type="project" value="UniProtKB-KW"/>
</dbReference>
<dbReference type="InterPro" id="IPR023347">
    <property type="entry name" value="Lysozyme_dom_sf"/>
</dbReference>
<dbReference type="CDD" id="cd00737">
    <property type="entry name" value="lyz_endolysin_autolysin"/>
    <property type="match status" value="1"/>
</dbReference>
<dbReference type="InterPro" id="IPR034690">
    <property type="entry name" value="Endolysin_T4_type"/>
</dbReference>
<proteinExistence type="inferred from homology"/>
<evidence type="ECO:0000313" key="9">
    <source>
        <dbReference type="Proteomes" id="UP000214646"/>
    </source>
</evidence>
<dbReference type="HAMAP" id="MF_04110">
    <property type="entry name" value="ENDOLYSIN_T4"/>
    <property type="match status" value="1"/>
</dbReference>
<dbReference type="InterPro" id="IPR051018">
    <property type="entry name" value="Bacteriophage_GH24"/>
</dbReference>
<keyword evidence="9" id="KW-1185">Reference proteome</keyword>
<dbReference type="Proteomes" id="UP000214646">
    <property type="component" value="Unassembled WGS sequence"/>
</dbReference>
<protein>
    <recommendedName>
        <fullName evidence="7">Lysozyme</fullName>
        <ecNumber evidence="7">3.2.1.17</ecNumber>
    </recommendedName>
</protein>
<evidence type="ECO:0000256" key="6">
    <source>
        <dbReference type="ARBA" id="ARBA00023295"/>
    </source>
</evidence>
<dbReference type="PANTHER" id="PTHR38107">
    <property type="match status" value="1"/>
</dbReference>
<evidence type="ECO:0000256" key="1">
    <source>
        <dbReference type="ARBA" id="ARBA00000632"/>
    </source>
</evidence>
<keyword evidence="2 7" id="KW-0929">Antimicrobial</keyword>
<keyword evidence="4 7" id="KW-0378">Hydrolase</keyword>
<keyword evidence="3 7" id="KW-0081">Bacteriolytic enzyme</keyword>
<keyword evidence="5" id="KW-1035">Host cytoplasm</keyword>
<dbReference type="SUPFAM" id="SSF53955">
    <property type="entry name" value="Lysozyme-like"/>
    <property type="match status" value="1"/>
</dbReference>
<name>A0A225DKR8_9BACT</name>
<gene>
    <name evidence="8" type="ORF">FRUB_04158</name>
</gene>
<evidence type="ECO:0000256" key="4">
    <source>
        <dbReference type="ARBA" id="ARBA00022801"/>
    </source>
</evidence>
<reference evidence="9" key="1">
    <citation type="submission" date="2017-06" db="EMBL/GenBank/DDBJ databases">
        <title>Genome analysis of Fimbriiglobus ruber SP5, the first member of the order Planctomycetales with confirmed chitinolytic capability.</title>
        <authorList>
            <person name="Ravin N.V."/>
            <person name="Rakitin A.L."/>
            <person name="Ivanova A.A."/>
            <person name="Beletsky A.V."/>
            <person name="Kulichevskaya I.S."/>
            <person name="Mardanov A.V."/>
            <person name="Dedysh S.N."/>
        </authorList>
    </citation>
    <scope>NUCLEOTIDE SEQUENCE [LARGE SCALE GENOMIC DNA]</scope>
    <source>
        <strain evidence="9">SP5</strain>
    </source>
</reference>
<dbReference type="InterPro" id="IPR002196">
    <property type="entry name" value="Glyco_hydro_24"/>
</dbReference>
<dbReference type="RefSeq" id="WP_088255293.1">
    <property type="nucleotide sequence ID" value="NZ_NIDE01000005.1"/>
</dbReference>
<dbReference type="GO" id="GO:0003796">
    <property type="term" value="F:lysozyme activity"/>
    <property type="evidence" value="ECO:0007669"/>
    <property type="project" value="UniProtKB-EC"/>
</dbReference>
<evidence type="ECO:0000313" key="8">
    <source>
        <dbReference type="EMBL" id="OWK42080.1"/>
    </source>
</evidence>
<evidence type="ECO:0000256" key="3">
    <source>
        <dbReference type="ARBA" id="ARBA00022638"/>
    </source>
</evidence>
<keyword evidence="6 7" id="KW-0326">Glycosidase</keyword>
<dbReference type="EC" id="3.2.1.17" evidence="7"/>
<comment type="catalytic activity">
    <reaction evidence="1 7">
        <text>Hydrolysis of (1-&gt;4)-beta-linkages between N-acetylmuramic acid and N-acetyl-D-glucosamine residues in a peptidoglycan and between N-acetyl-D-glucosamine residues in chitodextrins.</text>
        <dbReference type="EC" id="3.2.1.17"/>
    </reaction>
</comment>
<dbReference type="GO" id="GO:0016998">
    <property type="term" value="P:cell wall macromolecule catabolic process"/>
    <property type="evidence" value="ECO:0007669"/>
    <property type="project" value="InterPro"/>
</dbReference>
<dbReference type="GO" id="GO:0042742">
    <property type="term" value="P:defense response to bacterium"/>
    <property type="evidence" value="ECO:0007669"/>
    <property type="project" value="UniProtKB-KW"/>
</dbReference>
<dbReference type="EMBL" id="NIDE01000005">
    <property type="protein sequence ID" value="OWK42080.1"/>
    <property type="molecule type" value="Genomic_DNA"/>
</dbReference>
<evidence type="ECO:0000256" key="7">
    <source>
        <dbReference type="RuleBase" id="RU003788"/>
    </source>
</evidence>
<evidence type="ECO:0000256" key="5">
    <source>
        <dbReference type="ARBA" id="ARBA00023200"/>
    </source>
</evidence>
<organism evidence="8 9">
    <name type="scientific">Fimbriiglobus ruber</name>
    <dbReference type="NCBI Taxonomy" id="1908690"/>
    <lineage>
        <taxon>Bacteria</taxon>
        <taxon>Pseudomonadati</taxon>
        <taxon>Planctomycetota</taxon>
        <taxon>Planctomycetia</taxon>
        <taxon>Gemmatales</taxon>
        <taxon>Gemmataceae</taxon>
        <taxon>Fimbriiglobus</taxon>
    </lineage>
</organism>
<dbReference type="Gene3D" id="1.10.530.40">
    <property type="match status" value="1"/>
</dbReference>
<accession>A0A225DKR8</accession>
<dbReference type="InterPro" id="IPR033907">
    <property type="entry name" value="Endolysin_autolysin"/>
</dbReference>
<comment type="similarity">
    <text evidence="7">Belongs to the glycosyl hydrolase 24 family.</text>
</comment>